<gene>
    <name evidence="1" type="ORF">KCQ_12910</name>
</gene>
<dbReference type="PATRIC" id="fig|29471.24.peg.930"/>
<dbReference type="KEGG" id="pato:GZ59_09170"/>
<dbReference type="KEGG" id="patr:EV46_04545"/>
<name>M4GX68_PECAT</name>
<evidence type="ECO:0000313" key="1">
    <source>
        <dbReference type="EMBL" id="AFH56826.1"/>
    </source>
</evidence>
<protein>
    <submittedName>
        <fullName evidence="1">Putative plasmid-like protein</fullName>
    </submittedName>
</protein>
<dbReference type="RefSeq" id="WP_011092150.1">
    <property type="nucleotide sequence ID" value="NZ_CP007744.1"/>
</dbReference>
<dbReference type="EMBL" id="JQ771054">
    <property type="protein sequence ID" value="AFH56826.1"/>
    <property type="molecule type" value="Genomic_DNA"/>
</dbReference>
<dbReference type="InterPro" id="IPR002636">
    <property type="entry name" value="DUF29"/>
</dbReference>
<organism evidence="1">
    <name type="scientific">Pectobacterium atrosepticum</name>
    <name type="common">Erwinia carotovora subsp. atroseptica</name>
    <dbReference type="NCBI Taxonomy" id="29471"/>
    <lineage>
        <taxon>Bacteria</taxon>
        <taxon>Pseudomonadati</taxon>
        <taxon>Pseudomonadota</taxon>
        <taxon>Gammaproteobacteria</taxon>
        <taxon>Enterobacterales</taxon>
        <taxon>Pectobacteriaceae</taxon>
        <taxon>Pectobacterium</taxon>
    </lineage>
</organism>
<dbReference type="AlphaFoldDB" id="M4GX68"/>
<dbReference type="PANTHER" id="PTHR34235">
    <property type="entry name" value="SLR1203 PROTEIN-RELATED"/>
    <property type="match status" value="1"/>
</dbReference>
<dbReference type="OMA" id="RGSSWEK"/>
<reference evidence="1" key="1">
    <citation type="submission" date="2012-03" db="EMBL/GenBank/DDBJ databases">
        <title>First horizontally acquired island (HAI) in Pectobacterium atrosepticum type strain ICMP1526 encoding coronafacic acid (cfa) biosynthetic cluster.</title>
        <authorList>
            <person name="Panda P."/>
            <person name="Fiers M.W.E.J."/>
            <person name="Pitman A.R."/>
        </authorList>
    </citation>
    <scope>NUCLEOTIDE SEQUENCE</scope>
    <source>
        <strain evidence="1">ICMP1526</strain>
    </source>
</reference>
<sequence length="145" mass="16844">MTTHIRYETDVVAWANEQAELLRSGKFSEIDCENIAEEIADVGKSEQRELASRMAVLIAHLLKWKYQPERRGSSWEKTVKAQRKDVAYALKESPSLKTKLNDPDWYDVIWSKAVAIATDETQLENLPDEQIWTVEEVLYAEFWPN</sequence>
<dbReference type="Gene3D" id="1.20.1220.20">
    <property type="entry name" value="Uncharcterised protein PF01724"/>
    <property type="match status" value="1"/>
</dbReference>
<dbReference type="Pfam" id="PF01724">
    <property type="entry name" value="DUF29"/>
    <property type="match status" value="1"/>
</dbReference>
<dbReference type="GeneID" id="57207717"/>
<proteinExistence type="predicted"/>
<accession>M4GX68</accession>